<dbReference type="PANTHER" id="PTHR13789">
    <property type="entry name" value="MONOOXYGENASE"/>
    <property type="match status" value="1"/>
</dbReference>
<comment type="cofactor">
    <cofactor evidence="1">
        <name>FAD</name>
        <dbReference type="ChEBI" id="CHEBI:57692"/>
    </cofactor>
</comment>
<accession>A3KJW1</accession>
<evidence type="ECO:0000256" key="4">
    <source>
        <dbReference type="ARBA" id="ARBA00023002"/>
    </source>
</evidence>
<evidence type="ECO:0000256" key="3">
    <source>
        <dbReference type="ARBA" id="ARBA00022827"/>
    </source>
</evidence>
<dbReference type="EMBL" id="AM238663">
    <property type="protein sequence ID" value="CAJ89996.1"/>
    <property type="molecule type" value="Genomic_DNA"/>
</dbReference>
<keyword evidence="4" id="KW-0560">Oxidoreductase</keyword>
<dbReference type="PANTHER" id="PTHR13789:SF318">
    <property type="entry name" value="GERANYLGERANYL DIPHOSPHATE REDUCTASE"/>
    <property type="match status" value="1"/>
</dbReference>
<dbReference type="InterPro" id="IPR002938">
    <property type="entry name" value="FAD-bd"/>
</dbReference>
<dbReference type="SUPFAM" id="SSF54373">
    <property type="entry name" value="FAD-linked reductases, C-terminal domain"/>
    <property type="match status" value="1"/>
</dbReference>
<keyword evidence="3" id="KW-0274">FAD</keyword>
<dbReference type="InterPro" id="IPR050493">
    <property type="entry name" value="FAD-dep_Monooxygenase_BioMet"/>
</dbReference>
<keyword evidence="5 7" id="KW-0503">Monooxygenase</keyword>
<name>A3KJW1_STRA7</name>
<proteinExistence type="predicted"/>
<sequence>MIRTPMIDVRIILGVGPARLRPRCPPVPPQGGQVPVTTSPLHIAVVGGGIGGLAAALATARAGHRVTLVERAARFAEIGAGLQLAPNASLALDELGVLSAVRHTAVAPPRLVMMDALTGEEITALDLRGAAYTDRFAHPYLVTHRTDLHAALLAACREHPAVTLHTGHTVTEADQDGSGVHLHFAEAHAGLTADAVVAADGLHSRLRRALVGDGEPVCSRYVAFRGALPTARMTGRMSQHAASEAVMVWAGPRMHLVQYPVRRGELYNQVAVFESDRYTPDSDDWGTEAELEERFGGSCDAVRDALPLVSRDRRWPLFDRAPVDSWVHGRIALLGDAAHPMLQYLAQGACQALEDAVALGEALGRCADPADAFTAYADRRRARAARIQTNARRFGEICHLEGMGATLRNMLLASRGPEAFDDISWVWTPAPAPVPAP</sequence>
<dbReference type="GO" id="GO:0071949">
    <property type="term" value="F:FAD binding"/>
    <property type="evidence" value="ECO:0007669"/>
    <property type="project" value="InterPro"/>
</dbReference>
<evidence type="ECO:0000256" key="5">
    <source>
        <dbReference type="ARBA" id="ARBA00023033"/>
    </source>
</evidence>
<evidence type="ECO:0000259" key="6">
    <source>
        <dbReference type="Pfam" id="PF01494"/>
    </source>
</evidence>
<dbReference type="PRINTS" id="PR00420">
    <property type="entry name" value="RNGMNOXGNASE"/>
</dbReference>
<organism evidence="7">
    <name type="scientific">Streptomyces ambofaciens (strain ATCC 23877 / 3486 / DSM 40053 / JCM 4204 / NBRC 12836 / NRRL B-2516)</name>
    <dbReference type="NCBI Taxonomy" id="278992"/>
    <lineage>
        <taxon>Bacteria</taxon>
        <taxon>Bacillati</taxon>
        <taxon>Actinomycetota</taxon>
        <taxon>Actinomycetes</taxon>
        <taxon>Kitasatosporales</taxon>
        <taxon>Streptomycetaceae</taxon>
        <taxon>Streptomyces</taxon>
    </lineage>
</organism>
<dbReference type="GO" id="GO:0004497">
    <property type="term" value="F:monooxygenase activity"/>
    <property type="evidence" value="ECO:0007669"/>
    <property type="project" value="UniProtKB-KW"/>
</dbReference>
<evidence type="ECO:0000256" key="1">
    <source>
        <dbReference type="ARBA" id="ARBA00001974"/>
    </source>
</evidence>
<dbReference type="Pfam" id="PF01494">
    <property type="entry name" value="FAD_binding_3"/>
    <property type="match status" value="1"/>
</dbReference>
<evidence type="ECO:0000313" key="7">
    <source>
        <dbReference type="EMBL" id="CAJ89996.1"/>
    </source>
</evidence>
<dbReference type="SUPFAM" id="SSF51905">
    <property type="entry name" value="FAD/NAD(P)-binding domain"/>
    <property type="match status" value="1"/>
</dbReference>
<dbReference type="Gene3D" id="3.50.50.60">
    <property type="entry name" value="FAD/NAD(P)-binding domain"/>
    <property type="match status" value="1"/>
</dbReference>
<dbReference type="AlphaFoldDB" id="A3KJW1"/>
<feature type="domain" description="FAD-binding" evidence="6">
    <location>
        <begin position="43"/>
        <end position="390"/>
    </location>
</feature>
<gene>
    <name evidence="7" type="ORF">SAML1010</name>
</gene>
<dbReference type="InterPro" id="IPR036188">
    <property type="entry name" value="FAD/NAD-bd_sf"/>
</dbReference>
<keyword evidence="2" id="KW-0285">Flavoprotein</keyword>
<protein>
    <submittedName>
        <fullName evidence="7">Putative monooxygenase</fullName>
    </submittedName>
</protein>
<reference evidence="7" key="1">
    <citation type="journal article" date="2006" name="Mol. Biol. Evol.">
        <title>Evolution of the terminal regions of the Streptomyces linear chromosome.</title>
        <authorList>
            <person name="Choulet F."/>
            <person name="Aigle B."/>
            <person name="Gallois A."/>
            <person name="Mangenot S."/>
            <person name="Gerbaud C."/>
            <person name="Truong C."/>
            <person name="Francou F.X."/>
            <person name="Fourrier C."/>
            <person name="Guerineau M."/>
            <person name="Decaris B."/>
            <person name="Barbe V."/>
            <person name="Pernodet J.L."/>
            <person name="Leblond P."/>
        </authorList>
    </citation>
    <scope>NUCLEOTIDE SEQUENCE</scope>
    <source>
        <strain evidence="7">ATCC 23877</strain>
    </source>
</reference>
<evidence type="ECO:0000256" key="2">
    <source>
        <dbReference type="ARBA" id="ARBA00022630"/>
    </source>
</evidence>